<evidence type="ECO:0000256" key="1">
    <source>
        <dbReference type="SAM" id="MobiDB-lite"/>
    </source>
</evidence>
<protein>
    <submittedName>
        <fullName evidence="3">Uncharacterized protein</fullName>
    </submittedName>
</protein>
<sequence>MAPGTPTPEGVEEEPLFPADAGASTQNMNAVADDGATQNVNRVEDDFGGRPMFRDDSSAGAGGHSTAEIDLSDIGDDYDYGGGGGRRSLPGGNTLLLVAGFVAILLLGGGGAFFIATSGAGSDADLAAGEAPETPTDLETGDLFPESVDVAGESFTLSTTDDTDECQTAAHGDYGEVLTDNNCQQIVRATYVGEDGATAVTVGIAAMGSPEEAQAAEQEQDLGSAQWFAGLKGEEGGGAERMGVAGGHGSGARWGPYLAFSLAAASDGRVNESRADEMAEVSEGFLDVPLNSLGENV</sequence>
<evidence type="ECO:0000313" key="4">
    <source>
        <dbReference type="Proteomes" id="UP001595858"/>
    </source>
</evidence>
<evidence type="ECO:0000313" key="3">
    <source>
        <dbReference type="EMBL" id="MFC4865601.1"/>
    </source>
</evidence>
<evidence type="ECO:0000256" key="2">
    <source>
        <dbReference type="SAM" id="Phobius"/>
    </source>
</evidence>
<feature type="compositionally biased region" description="Basic and acidic residues" evidence="1">
    <location>
        <begin position="42"/>
        <end position="57"/>
    </location>
</feature>
<feature type="region of interest" description="Disordered" evidence="1">
    <location>
        <begin position="1"/>
        <end position="74"/>
    </location>
</feature>
<name>A0ABV9SEB2_9ACTN</name>
<keyword evidence="2" id="KW-1133">Transmembrane helix</keyword>
<dbReference type="Proteomes" id="UP001595858">
    <property type="component" value="Unassembled WGS sequence"/>
</dbReference>
<accession>A0ABV9SEB2</accession>
<keyword evidence="2" id="KW-0812">Transmembrane</keyword>
<dbReference type="EMBL" id="JBHSIY010000003">
    <property type="protein sequence ID" value="MFC4865601.1"/>
    <property type="molecule type" value="Genomic_DNA"/>
</dbReference>
<proteinExistence type="predicted"/>
<dbReference type="RefSeq" id="WP_344141868.1">
    <property type="nucleotide sequence ID" value="NZ_BAAAQI010000003.1"/>
</dbReference>
<keyword evidence="2" id="KW-0472">Membrane</keyword>
<reference evidence="4" key="1">
    <citation type="journal article" date="2019" name="Int. J. Syst. Evol. Microbiol.">
        <title>The Global Catalogue of Microorganisms (GCM) 10K type strain sequencing project: providing services to taxonomists for standard genome sequencing and annotation.</title>
        <authorList>
            <consortium name="The Broad Institute Genomics Platform"/>
            <consortium name="The Broad Institute Genome Sequencing Center for Infectious Disease"/>
            <person name="Wu L."/>
            <person name="Ma J."/>
        </authorList>
    </citation>
    <scope>NUCLEOTIDE SEQUENCE [LARGE SCALE GENOMIC DNA]</scope>
    <source>
        <strain evidence="4">CGMCC 4.7304</strain>
    </source>
</reference>
<comment type="caution">
    <text evidence="3">The sequence shown here is derived from an EMBL/GenBank/DDBJ whole genome shotgun (WGS) entry which is preliminary data.</text>
</comment>
<gene>
    <name evidence="3" type="ORF">ACFPCZ_03075</name>
</gene>
<feature type="transmembrane region" description="Helical" evidence="2">
    <location>
        <begin position="95"/>
        <end position="116"/>
    </location>
</feature>
<keyword evidence="4" id="KW-1185">Reference proteome</keyword>
<organism evidence="3 4">
    <name type="scientific">Streptomonospora arabica</name>
    <dbReference type="NCBI Taxonomy" id="412417"/>
    <lineage>
        <taxon>Bacteria</taxon>
        <taxon>Bacillati</taxon>
        <taxon>Actinomycetota</taxon>
        <taxon>Actinomycetes</taxon>
        <taxon>Streptosporangiales</taxon>
        <taxon>Nocardiopsidaceae</taxon>
        <taxon>Streptomonospora</taxon>
    </lineage>
</organism>